<accession>A0AAE1DZ65</accession>
<dbReference type="Proteomes" id="UP001283361">
    <property type="component" value="Unassembled WGS sequence"/>
</dbReference>
<dbReference type="InterPro" id="IPR032675">
    <property type="entry name" value="LRR_dom_sf"/>
</dbReference>
<dbReference type="AlphaFoldDB" id="A0AAE1DZ65"/>
<evidence type="ECO:0000259" key="2">
    <source>
        <dbReference type="PROSITE" id="PS50181"/>
    </source>
</evidence>
<dbReference type="EMBL" id="JAWDGP010001769">
    <property type="protein sequence ID" value="KAK3788369.1"/>
    <property type="molecule type" value="Genomic_DNA"/>
</dbReference>
<dbReference type="Pfam" id="PF24758">
    <property type="entry name" value="LRR_At5g56370"/>
    <property type="match status" value="1"/>
</dbReference>
<dbReference type="CDD" id="cd22117">
    <property type="entry name" value="F-box_FBXL4"/>
    <property type="match status" value="1"/>
</dbReference>
<dbReference type="Gene3D" id="3.80.10.10">
    <property type="entry name" value="Ribonuclease Inhibitor"/>
    <property type="match status" value="2"/>
</dbReference>
<dbReference type="GO" id="GO:0019005">
    <property type="term" value="C:SCF ubiquitin ligase complex"/>
    <property type="evidence" value="ECO:0007669"/>
    <property type="project" value="TreeGrafter"/>
</dbReference>
<feature type="domain" description="F-box" evidence="2">
    <location>
        <begin position="286"/>
        <end position="332"/>
    </location>
</feature>
<reference evidence="3" key="1">
    <citation type="journal article" date="2023" name="G3 (Bethesda)">
        <title>A reference genome for the long-term kleptoplast-retaining sea slug Elysia crispata morphotype clarki.</title>
        <authorList>
            <person name="Eastman K.E."/>
            <person name="Pendleton A.L."/>
            <person name="Shaikh M.A."/>
            <person name="Suttiyut T."/>
            <person name="Ogas R."/>
            <person name="Tomko P."/>
            <person name="Gavelis G."/>
            <person name="Widhalm J.R."/>
            <person name="Wisecaver J.H."/>
        </authorList>
    </citation>
    <scope>NUCLEOTIDE SEQUENCE</scope>
    <source>
        <strain evidence="3">ECLA1</strain>
    </source>
</reference>
<keyword evidence="4" id="KW-1185">Reference proteome</keyword>
<gene>
    <name evidence="3" type="ORF">RRG08_025096</name>
</gene>
<name>A0AAE1DZ65_9GAST</name>
<dbReference type="SMART" id="SM00367">
    <property type="entry name" value="LRR_CC"/>
    <property type="match status" value="7"/>
</dbReference>
<proteinExistence type="predicted"/>
<evidence type="ECO:0000256" key="1">
    <source>
        <dbReference type="ARBA" id="ARBA00022786"/>
    </source>
</evidence>
<keyword evidence="1" id="KW-0833">Ubl conjugation pathway</keyword>
<dbReference type="SMART" id="SM00256">
    <property type="entry name" value="FBOX"/>
    <property type="match status" value="1"/>
</dbReference>
<dbReference type="SUPFAM" id="SSF52047">
    <property type="entry name" value="RNI-like"/>
    <property type="match status" value="1"/>
</dbReference>
<dbReference type="Pfam" id="PF12937">
    <property type="entry name" value="F-box-like"/>
    <property type="match status" value="1"/>
</dbReference>
<dbReference type="PROSITE" id="PS50181">
    <property type="entry name" value="FBOX"/>
    <property type="match status" value="1"/>
</dbReference>
<dbReference type="InterPro" id="IPR001810">
    <property type="entry name" value="F-box_dom"/>
</dbReference>
<dbReference type="PANTHER" id="PTHR13318">
    <property type="entry name" value="PARTNER OF PAIRED, ISOFORM B-RELATED"/>
    <property type="match status" value="1"/>
</dbReference>
<dbReference type="InterPro" id="IPR036047">
    <property type="entry name" value="F-box-like_dom_sf"/>
</dbReference>
<protein>
    <recommendedName>
        <fullName evidence="2">F-box domain-containing protein</fullName>
    </recommendedName>
</protein>
<organism evidence="3 4">
    <name type="scientific">Elysia crispata</name>
    <name type="common">lettuce slug</name>
    <dbReference type="NCBI Taxonomy" id="231223"/>
    <lineage>
        <taxon>Eukaryota</taxon>
        <taxon>Metazoa</taxon>
        <taxon>Spiralia</taxon>
        <taxon>Lophotrochozoa</taxon>
        <taxon>Mollusca</taxon>
        <taxon>Gastropoda</taxon>
        <taxon>Heterobranchia</taxon>
        <taxon>Euthyneura</taxon>
        <taxon>Panpulmonata</taxon>
        <taxon>Sacoglossa</taxon>
        <taxon>Placobranchoidea</taxon>
        <taxon>Plakobranchidae</taxon>
        <taxon>Elysia</taxon>
    </lineage>
</organism>
<dbReference type="SUPFAM" id="SSF81383">
    <property type="entry name" value="F-box domain"/>
    <property type="match status" value="1"/>
</dbReference>
<dbReference type="FunFam" id="3.80.10.10:FF:000152">
    <property type="entry name" value="F-box/LRR-repeat protein 4 isoform X1"/>
    <property type="match status" value="1"/>
</dbReference>
<dbReference type="PANTHER" id="PTHR13318:SF152">
    <property type="entry name" value="F-BOX_LRR-REPEAT PROTEIN 4"/>
    <property type="match status" value="1"/>
</dbReference>
<evidence type="ECO:0000313" key="3">
    <source>
        <dbReference type="EMBL" id="KAK3788369.1"/>
    </source>
</evidence>
<dbReference type="InterPro" id="IPR055411">
    <property type="entry name" value="LRR_FXL15/At3g58940/PEG3-like"/>
</dbReference>
<dbReference type="GO" id="GO:0031146">
    <property type="term" value="P:SCF-dependent proteasomal ubiquitin-dependent protein catabolic process"/>
    <property type="evidence" value="ECO:0007669"/>
    <property type="project" value="TreeGrafter"/>
</dbReference>
<dbReference type="InterPro" id="IPR006553">
    <property type="entry name" value="Leu-rich_rpt_Cys-con_subtyp"/>
</dbReference>
<evidence type="ECO:0000313" key="4">
    <source>
        <dbReference type="Proteomes" id="UP001283361"/>
    </source>
</evidence>
<comment type="caution">
    <text evidence="3">The sequence shown here is derived from an EMBL/GenBank/DDBJ whole genome shotgun (WGS) entry which is preliminary data.</text>
</comment>
<sequence>MARSAEDITKSTNLINEAIQHFYEVEKREGNVSPLAPGQIRLEGAQVTDFSSQYGSESSISYVAVNLAGQLSVFPKYGDYTQVCVLRTYGPWWKNAPSGRKPYRGTPSDFASEDFMEISFSEYLYPVRIEIYETYNPGAVVRILACDAAGGSDADQGKITWATLWSQGRPKPTKQRPRIFAPPLKKVNFATNLIRLELNSTCLEYYTELDGIMLVGTLTPPRDEIFKNLPKLCFDDEIWEDNTLNEAHKGSQNEAVKDHFAWTIDQLESKIGDLDLDSTKVDSSDDNFFTYLPRELLQLVLSYLDLKGLCNLALTCRLLRDHCYDPLLYVDLNLHPFWSRICGPHLTLLASRCKRVQRLNLSWLGAAGHIDQEHFKRFLKEIEDLQVLELSCCKFFNSSYLMDIVETCKTLTELNLSSCANIENFSIFNMLSLKNLKYLNLYRTKIDGHSLIALLQSSPELKHLNIGSCVFLRPHANQVLAMIGSCCKNLKSLDLWRLTNMTEEGLASIYNNCLQLEELDVGWTSFLVSQTGCFIELAKKCKKLKKVFITANRTLRDCDIKAFADHCPHLQQLDILGTRTVTEEAIIYILEKCTNLVFLDVSFCVGITNSNTCAWRAAYPHVNIKRSFQDITS</sequence>